<dbReference type="OrthoDB" id="5043642at2759"/>
<name>A0A1E4T348_9ASCO</name>
<dbReference type="InterPro" id="IPR021848">
    <property type="entry name" value="HODM_asu-like"/>
</dbReference>
<accession>A0A1E4T348</accession>
<reference evidence="2" key="1">
    <citation type="submission" date="2016-04" db="EMBL/GenBank/DDBJ databases">
        <title>Comparative genomics of biotechnologically important yeasts.</title>
        <authorList>
            <consortium name="DOE Joint Genome Institute"/>
            <person name="Riley R."/>
            <person name="Haridas S."/>
            <person name="Wolfe K.H."/>
            <person name="Lopes M.R."/>
            <person name="Hittinger C.T."/>
            <person name="Goker M."/>
            <person name="Salamov A."/>
            <person name="Wisecaver J."/>
            <person name="Long T.M."/>
            <person name="Aerts A.L."/>
            <person name="Barry K."/>
            <person name="Choi C."/>
            <person name="Clum A."/>
            <person name="Coughlan A.Y."/>
            <person name="Deshpande S."/>
            <person name="Douglass A.P."/>
            <person name="Hanson S.J."/>
            <person name="Klenk H.-P."/>
            <person name="Labutti K."/>
            <person name="Lapidus A."/>
            <person name="Lindquist E."/>
            <person name="Lipzen A."/>
            <person name="Meier-Kolthoff J.P."/>
            <person name="Ohm R.A."/>
            <person name="Otillar R.P."/>
            <person name="Pangilinan J."/>
            <person name="Peng Y."/>
            <person name="Rokas A."/>
            <person name="Rosa C.A."/>
            <person name="Scheuner C."/>
            <person name="Sibirny A.A."/>
            <person name="Slot J.C."/>
            <person name="Stielow J.B."/>
            <person name="Sun H."/>
            <person name="Kurtzman C.P."/>
            <person name="Blackwell M."/>
            <person name="Grigoriev I.V."/>
            <person name="Jeffries T.W."/>
        </authorList>
    </citation>
    <scope>NUCLEOTIDE SEQUENCE [LARGE SCALE GENOMIC DNA]</scope>
    <source>
        <strain evidence="2">NRRL YB-2248</strain>
    </source>
</reference>
<dbReference type="EMBL" id="KV453850">
    <property type="protein sequence ID" value="ODV86176.1"/>
    <property type="molecule type" value="Genomic_DNA"/>
</dbReference>
<dbReference type="Proteomes" id="UP000094801">
    <property type="component" value="Unassembled WGS sequence"/>
</dbReference>
<evidence type="ECO:0000313" key="1">
    <source>
        <dbReference type="EMBL" id="ODV86176.1"/>
    </source>
</evidence>
<gene>
    <name evidence="1" type="ORF">CANARDRAFT_27439</name>
</gene>
<sequence length="410" mass="46983">MDSVLLLLKSYWKPLALVGLALGIPTLYPKYEKLIPLPLRNWLRSPSQIKSGTASGTTSNKELQPPIITPVAPDFDYKTAKPYPFRPFKSGKYKMTLATRKADPCDTIVLENTYLERTNLRAQILEEFPHKAFACHDTCIPALKECYDYVLNFLLKRYPMHFEVLENGTIFHNIIRDEKFPLDNSKLGPEEMLKILGRTIEEDLLLMLKNSGVDGEECHEYVLRAGCSCFPAGFDPSEKFNKPLTAIHKPVPHYSEKLQLSMNRFFTRLRKHEYIVRNNWSIQAHTKLFAPVGSHASPEEVAQIEAVDADTVDFNKVFLRVEKQTFTRLPESGADLMFIKTYATPLTAIREEGQAEELCGAIDGMDEELGVYKRRIYWGPAAKKYLRRETNGSTDEVKEYKFVLIRDYAK</sequence>
<evidence type="ECO:0000313" key="2">
    <source>
        <dbReference type="Proteomes" id="UP000094801"/>
    </source>
</evidence>
<keyword evidence="2" id="KW-1185">Reference proteome</keyword>
<proteinExistence type="predicted"/>
<dbReference type="STRING" id="983967.A0A1E4T348"/>
<dbReference type="Pfam" id="PF11927">
    <property type="entry name" value="HODM_asu-like"/>
    <property type="match status" value="1"/>
</dbReference>
<protein>
    <submittedName>
        <fullName evidence="1">Uncharacterized protein</fullName>
    </submittedName>
</protein>
<dbReference type="AlphaFoldDB" id="A0A1E4T348"/>
<organism evidence="1 2">
    <name type="scientific">[Candida] arabinofermentans NRRL YB-2248</name>
    <dbReference type="NCBI Taxonomy" id="983967"/>
    <lineage>
        <taxon>Eukaryota</taxon>
        <taxon>Fungi</taxon>
        <taxon>Dikarya</taxon>
        <taxon>Ascomycota</taxon>
        <taxon>Saccharomycotina</taxon>
        <taxon>Pichiomycetes</taxon>
        <taxon>Pichiales</taxon>
        <taxon>Pichiaceae</taxon>
        <taxon>Ogataea</taxon>
        <taxon>Ogataea/Candida clade</taxon>
    </lineage>
</organism>